<evidence type="ECO:0000256" key="2">
    <source>
        <dbReference type="ARBA" id="ARBA00023125"/>
    </source>
</evidence>
<dbReference type="GO" id="GO:0000978">
    <property type="term" value="F:RNA polymerase II cis-regulatory region sequence-specific DNA binding"/>
    <property type="evidence" value="ECO:0007669"/>
    <property type="project" value="TreeGrafter"/>
</dbReference>
<evidence type="ECO:0000313" key="7">
    <source>
        <dbReference type="EMBL" id="OJJ33326.1"/>
    </source>
</evidence>
<dbReference type="CDD" id="cd12148">
    <property type="entry name" value="fungal_TF_MHR"/>
    <property type="match status" value="1"/>
</dbReference>
<dbReference type="PANTHER" id="PTHR47424">
    <property type="entry name" value="REGULATORY PROTEIN GAL4"/>
    <property type="match status" value="1"/>
</dbReference>
<dbReference type="GO" id="GO:0000981">
    <property type="term" value="F:DNA-binding transcription factor activity, RNA polymerase II-specific"/>
    <property type="evidence" value="ECO:0007669"/>
    <property type="project" value="TreeGrafter"/>
</dbReference>
<organism evidence="7 8">
    <name type="scientific">Aspergillus wentii DTO 134E9</name>
    <dbReference type="NCBI Taxonomy" id="1073089"/>
    <lineage>
        <taxon>Eukaryota</taxon>
        <taxon>Fungi</taxon>
        <taxon>Dikarya</taxon>
        <taxon>Ascomycota</taxon>
        <taxon>Pezizomycotina</taxon>
        <taxon>Eurotiomycetes</taxon>
        <taxon>Eurotiomycetidae</taxon>
        <taxon>Eurotiales</taxon>
        <taxon>Aspergillaceae</taxon>
        <taxon>Aspergillus</taxon>
        <taxon>Aspergillus subgen. Cremei</taxon>
    </lineage>
</organism>
<protein>
    <recommendedName>
        <fullName evidence="6">Xylanolytic transcriptional activator regulatory domain-containing protein</fullName>
    </recommendedName>
</protein>
<keyword evidence="4" id="KW-0539">Nucleus</keyword>
<sequence>MGLTESRVTAMGIVSNRPIDSSEGQDEFFGDSSVASFLKQIKSPTQIVSADSDPCARLSADPTCLSRLPESSRSVAVKTYQMPPRQLADYLLTCYFDKIHSLYPFVHRPSFLCAYRDLWTSHAEADVQRARSGLGLGDARIPAPIFHCSLNIIFALGCQFSKLDHAAREAMSEEASSMMLGRPPMTRASAVPLPEAVDDEVLDTNTQHSRIPSRPPSRTEFYVHTLHLYKILRKILSEVYEPWEDGRMQENIQPQSQQFQILIELDAELEAFKLNLPAHLQWHTSQESSSVPQQSSRESSLLRARFLHLRILLLRPTLVKFCREGQPDESSAHFRSRKLHAETGSKIFSDFSLGCSTSCIEAAIELSFLMNEISRTELASVWWYNIFYTFTAGAVLILAQTYPAIESIFSKQALSDSWKACIDCLETMNAPGSTAKTCASNLRKALAVAVQESVHPPRPNTKSTAEDTPETVGPGVGHAASSTYTPTLSPSHPSGDVDVAANRDFLGILESDPFGYVWGQDINDPLPEMLWDEFWLMAPSL</sequence>
<evidence type="ECO:0000259" key="6">
    <source>
        <dbReference type="Pfam" id="PF04082"/>
    </source>
</evidence>
<dbReference type="AlphaFoldDB" id="A0A1L9REH9"/>
<dbReference type="GO" id="GO:0008270">
    <property type="term" value="F:zinc ion binding"/>
    <property type="evidence" value="ECO:0007669"/>
    <property type="project" value="InterPro"/>
</dbReference>
<evidence type="ECO:0000256" key="4">
    <source>
        <dbReference type="ARBA" id="ARBA00023242"/>
    </source>
</evidence>
<keyword evidence="3" id="KW-0804">Transcription</keyword>
<evidence type="ECO:0000256" key="5">
    <source>
        <dbReference type="SAM" id="MobiDB-lite"/>
    </source>
</evidence>
<dbReference type="GO" id="GO:0006351">
    <property type="term" value="P:DNA-templated transcription"/>
    <property type="evidence" value="ECO:0007669"/>
    <property type="project" value="InterPro"/>
</dbReference>
<accession>A0A1L9REH9</accession>
<feature type="domain" description="Xylanolytic transcriptional activator regulatory" evidence="6">
    <location>
        <begin position="94"/>
        <end position="168"/>
    </location>
</feature>
<proteinExistence type="predicted"/>
<gene>
    <name evidence="7" type="ORF">ASPWEDRAFT_53313</name>
</gene>
<feature type="region of interest" description="Disordered" evidence="5">
    <location>
        <begin position="453"/>
        <end position="496"/>
    </location>
</feature>
<dbReference type="GeneID" id="63753718"/>
<dbReference type="GO" id="GO:0000435">
    <property type="term" value="P:positive regulation of transcription from RNA polymerase II promoter by galactose"/>
    <property type="evidence" value="ECO:0007669"/>
    <property type="project" value="TreeGrafter"/>
</dbReference>
<reference evidence="8" key="1">
    <citation type="journal article" date="2017" name="Genome Biol.">
        <title>Comparative genomics reveals high biological diversity and specific adaptations in the industrially and medically important fungal genus Aspergillus.</title>
        <authorList>
            <person name="de Vries R.P."/>
            <person name="Riley R."/>
            <person name="Wiebenga A."/>
            <person name="Aguilar-Osorio G."/>
            <person name="Amillis S."/>
            <person name="Uchima C.A."/>
            <person name="Anderluh G."/>
            <person name="Asadollahi M."/>
            <person name="Askin M."/>
            <person name="Barry K."/>
            <person name="Battaglia E."/>
            <person name="Bayram O."/>
            <person name="Benocci T."/>
            <person name="Braus-Stromeyer S.A."/>
            <person name="Caldana C."/>
            <person name="Canovas D."/>
            <person name="Cerqueira G.C."/>
            <person name="Chen F."/>
            <person name="Chen W."/>
            <person name="Choi C."/>
            <person name="Clum A."/>
            <person name="Dos Santos R.A."/>
            <person name="Damasio A.R."/>
            <person name="Diallinas G."/>
            <person name="Emri T."/>
            <person name="Fekete E."/>
            <person name="Flipphi M."/>
            <person name="Freyberg S."/>
            <person name="Gallo A."/>
            <person name="Gournas C."/>
            <person name="Habgood R."/>
            <person name="Hainaut M."/>
            <person name="Harispe M.L."/>
            <person name="Henrissat B."/>
            <person name="Hilden K.S."/>
            <person name="Hope R."/>
            <person name="Hossain A."/>
            <person name="Karabika E."/>
            <person name="Karaffa L."/>
            <person name="Karanyi Z."/>
            <person name="Krasevec N."/>
            <person name="Kuo A."/>
            <person name="Kusch H."/>
            <person name="LaButti K."/>
            <person name="Lagendijk E.L."/>
            <person name="Lapidus A."/>
            <person name="Levasseur A."/>
            <person name="Lindquist E."/>
            <person name="Lipzen A."/>
            <person name="Logrieco A.F."/>
            <person name="MacCabe A."/>
            <person name="Maekelae M.R."/>
            <person name="Malavazi I."/>
            <person name="Melin P."/>
            <person name="Meyer V."/>
            <person name="Mielnichuk N."/>
            <person name="Miskei M."/>
            <person name="Molnar A.P."/>
            <person name="Mule G."/>
            <person name="Ngan C.Y."/>
            <person name="Orejas M."/>
            <person name="Orosz E."/>
            <person name="Ouedraogo J.P."/>
            <person name="Overkamp K.M."/>
            <person name="Park H.-S."/>
            <person name="Perrone G."/>
            <person name="Piumi F."/>
            <person name="Punt P.J."/>
            <person name="Ram A.F."/>
            <person name="Ramon A."/>
            <person name="Rauscher S."/>
            <person name="Record E."/>
            <person name="Riano-Pachon D.M."/>
            <person name="Robert V."/>
            <person name="Roehrig J."/>
            <person name="Ruller R."/>
            <person name="Salamov A."/>
            <person name="Salih N.S."/>
            <person name="Samson R.A."/>
            <person name="Sandor E."/>
            <person name="Sanguinetti M."/>
            <person name="Schuetze T."/>
            <person name="Sepcic K."/>
            <person name="Shelest E."/>
            <person name="Sherlock G."/>
            <person name="Sophianopoulou V."/>
            <person name="Squina F.M."/>
            <person name="Sun H."/>
            <person name="Susca A."/>
            <person name="Todd R.B."/>
            <person name="Tsang A."/>
            <person name="Unkles S.E."/>
            <person name="van de Wiele N."/>
            <person name="van Rossen-Uffink D."/>
            <person name="Oliveira J.V."/>
            <person name="Vesth T.C."/>
            <person name="Visser J."/>
            <person name="Yu J.-H."/>
            <person name="Zhou M."/>
            <person name="Andersen M.R."/>
            <person name="Archer D.B."/>
            <person name="Baker S.E."/>
            <person name="Benoit I."/>
            <person name="Brakhage A.A."/>
            <person name="Braus G.H."/>
            <person name="Fischer R."/>
            <person name="Frisvad J.C."/>
            <person name="Goldman G.H."/>
            <person name="Houbraken J."/>
            <person name="Oakley B."/>
            <person name="Pocsi I."/>
            <person name="Scazzocchio C."/>
            <person name="Seiboth B."/>
            <person name="vanKuyk P.A."/>
            <person name="Wortman J."/>
            <person name="Dyer P.S."/>
            <person name="Grigoriev I.V."/>
        </authorList>
    </citation>
    <scope>NUCLEOTIDE SEQUENCE [LARGE SCALE GENOMIC DNA]</scope>
    <source>
        <strain evidence="8">DTO 134E9</strain>
    </source>
</reference>
<evidence type="ECO:0000256" key="1">
    <source>
        <dbReference type="ARBA" id="ARBA00023015"/>
    </source>
</evidence>
<name>A0A1L9REH9_ASPWE</name>
<keyword evidence="1" id="KW-0805">Transcription regulation</keyword>
<dbReference type="Proteomes" id="UP000184383">
    <property type="component" value="Unassembled WGS sequence"/>
</dbReference>
<dbReference type="InterPro" id="IPR051127">
    <property type="entry name" value="Fungal_SecMet_Regulators"/>
</dbReference>
<dbReference type="InterPro" id="IPR007219">
    <property type="entry name" value="XnlR_reg_dom"/>
</dbReference>
<dbReference type="PANTHER" id="PTHR47424:SF3">
    <property type="entry name" value="REGULATORY PROTEIN GAL4"/>
    <property type="match status" value="1"/>
</dbReference>
<keyword evidence="8" id="KW-1185">Reference proteome</keyword>
<dbReference type="RefSeq" id="XP_040687003.1">
    <property type="nucleotide sequence ID" value="XM_040837870.1"/>
</dbReference>
<feature type="compositionally biased region" description="Polar residues" evidence="5">
    <location>
        <begin position="480"/>
        <end position="492"/>
    </location>
</feature>
<dbReference type="Pfam" id="PF04082">
    <property type="entry name" value="Fungal_trans"/>
    <property type="match status" value="1"/>
</dbReference>
<keyword evidence="2" id="KW-0238">DNA-binding</keyword>
<dbReference type="VEuPathDB" id="FungiDB:ASPWEDRAFT_53313"/>
<dbReference type="GO" id="GO:0005634">
    <property type="term" value="C:nucleus"/>
    <property type="evidence" value="ECO:0007669"/>
    <property type="project" value="TreeGrafter"/>
</dbReference>
<dbReference type="EMBL" id="KV878214">
    <property type="protein sequence ID" value="OJJ33326.1"/>
    <property type="molecule type" value="Genomic_DNA"/>
</dbReference>
<dbReference type="OrthoDB" id="3364175at2759"/>
<evidence type="ECO:0000313" key="8">
    <source>
        <dbReference type="Proteomes" id="UP000184383"/>
    </source>
</evidence>
<evidence type="ECO:0000256" key="3">
    <source>
        <dbReference type="ARBA" id="ARBA00023163"/>
    </source>
</evidence>